<dbReference type="Gene3D" id="3.30.450.20">
    <property type="entry name" value="PAS domain"/>
    <property type="match status" value="3"/>
</dbReference>
<dbReference type="InterPro" id="IPR003594">
    <property type="entry name" value="HATPase_dom"/>
</dbReference>
<dbReference type="InterPro" id="IPR000014">
    <property type="entry name" value="PAS"/>
</dbReference>
<feature type="domain" description="Response regulatory" evidence="13">
    <location>
        <begin position="1048"/>
        <end position="1168"/>
    </location>
</feature>
<dbReference type="PANTHER" id="PTHR43065">
    <property type="entry name" value="SENSOR HISTIDINE KINASE"/>
    <property type="match status" value="1"/>
</dbReference>
<comment type="caution">
    <text evidence="16">The sequence shown here is derived from an EMBL/GenBank/DDBJ whole genome shotgun (WGS) entry which is preliminary data.</text>
</comment>
<dbReference type="Pfam" id="PF02518">
    <property type="entry name" value="HATPase_c"/>
    <property type="match status" value="1"/>
</dbReference>
<keyword evidence="10" id="KW-0175">Coiled coil</keyword>
<dbReference type="CDD" id="cd00082">
    <property type="entry name" value="HisKA"/>
    <property type="match status" value="1"/>
</dbReference>
<evidence type="ECO:0000259" key="14">
    <source>
        <dbReference type="PROSITE" id="PS50112"/>
    </source>
</evidence>
<evidence type="ECO:0000256" key="5">
    <source>
        <dbReference type="ARBA" id="ARBA00022741"/>
    </source>
</evidence>
<dbReference type="Pfam" id="PF00072">
    <property type="entry name" value="Response_reg"/>
    <property type="match status" value="1"/>
</dbReference>
<keyword evidence="17" id="KW-1185">Reference proteome</keyword>
<dbReference type="InterPro" id="IPR013656">
    <property type="entry name" value="PAS_4"/>
</dbReference>
<dbReference type="SMART" id="SM00387">
    <property type="entry name" value="HATPase_c"/>
    <property type="match status" value="1"/>
</dbReference>
<keyword evidence="6" id="KW-0418">Kinase</keyword>
<dbReference type="RefSeq" id="WP_183360922.1">
    <property type="nucleotide sequence ID" value="NZ_BLXZ01000003.1"/>
</dbReference>
<dbReference type="InterPro" id="IPR003661">
    <property type="entry name" value="HisK_dim/P_dom"/>
</dbReference>
<dbReference type="Gene3D" id="3.40.50.2300">
    <property type="match status" value="3"/>
</dbReference>
<evidence type="ECO:0000259" key="13">
    <source>
        <dbReference type="PROSITE" id="PS50110"/>
    </source>
</evidence>
<dbReference type="PROSITE" id="PS50109">
    <property type="entry name" value="HIS_KIN"/>
    <property type="match status" value="1"/>
</dbReference>
<evidence type="ECO:0000256" key="3">
    <source>
        <dbReference type="ARBA" id="ARBA00022553"/>
    </source>
</evidence>
<dbReference type="GO" id="GO:0005524">
    <property type="term" value="F:ATP binding"/>
    <property type="evidence" value="ECO:0007669"/>
    <property type="project" value="UniProtKB-KW"/>
</dbReference>
<dbReference type="InterPro" id="IPR013767">
    <property type="entry name" value="PAS_fold"/>
</dbReference>
<dbReference type="PROSITE" id="PS50110">
    <property type="entry name" value="RESPONSE_REGULATORY"/>
    <property type="match status" value="1"/>
</dbReference>
<dbReference type="CDD" id="cd17546">
    <property type="entry name" value="REC_hyHK_CKI1_RcsC-like"/>
    <property type="match status" value="1"/>
</dbReference>
<dbReference type="Proteomes" id="UP000587586">
    <property type="component" value="Unassembled WGS sequence"/>
</dbReference>
<dbReference type="CDD" id="cd00130">
    <property type="entry name" value="PAS"/>
    <property type="match status" value="2"/>
</dbReference>
<dbReference type="InterPro" id="IPR007487">
    <property type="entry name" value="ABC_transpt-TYRBP-like"/>
</dbReference>
<dbReference type="SMART" id="SM00388">
    <property type="entry name" value="HisKA"/>
    <property type="match status" value="1"/>
</dbReference>
<dbReference type="InterPro" id="IPR004358">
    <property type="entry name" value="Sig_transdc_His_kin-like_C"/>
</dbReference>
<dbReference type="Gene3D" id="3.30.565.10">
    <property type="entry name" value="Histidine kinase-like ATPase, C-terminal domain"/>
    <property type="match status" value="1"/>
</dbReference>
<dbReference type="Pfam" id="PF08448">
    <property type="entry name" value="PAS_4"/>
    <property type="match status" value="1"/>
</dbReference>
<evidence type="ECO:0000256" key="1">
    <source>
        <dbReference type="ARBA" id="ARBA00000085"/>
    </source>
</evidence>
<evidence type="ECO:0000256" key="6">
    <source>
        <dbReference type="ARBA" id="ARBA00022777"/>
    </source>
</evidence>
<protein>
    <recommendedName>
        <fullName evidence="2">histidine kinase</fullName>
        <ecNumber evidence="2">2.7.13.3</ecNumber>
    </recommendedName>
</protein>
<dbReference type="InterPro" id="IPR036890">
    <property type="entry name" value="HATPase_C_sf"/>
</dbReference>
<dbReference type="Pfam" id="PF04392">
    <property type="entry name" value="ABC_sub_bind"/>
    <property type="match status" value="1"/>
</dbReference>
<dbReference type="SUPFAM" id="SSF47384">
    <property type="entry name" value="Homodimeric domain of signal transducing histidine kinase"/>
    <property type="match status" value="1"/>
</dbReference>
<dbReference type="InterPro" id="IPR001789">
    <property type="entry name" value="Sig_transdc_resp-reg_receiver"/>
</dbReference>
<feature type="modified residue" description="4-aspartylphosphate" evidence="9">
    <location>
        <position position="1102"/>
    </location>
</feature>
<reference evidence="17" key="1">
    <citation type="submission" date="2020-06" db="EMBL/GenBank/DDBJ databases">
        <title>Draft genomic sequecing of Geomonas sp. Red745.</title>
        <authorList>
            <person name="Itoh H."/>
            <person name="Xu Z.X."/>
            <person name="Ushijima N."/>
            <person name="Masuda Y."/>
            <person name="Shiratori Y."/>
            <person name="Senoo K."/>
        </authorList>
    </citation>
    <scope>NUCLEOTIDE SEQUENCE [LARGE SCALE GENOMIC DNA]</scope>
    <source>
        <strain evidence="17">Red745</strain>
    </source>
</reference>
<evidence type="ECO:0000259" key="15">
    <source>
        <dbReference type="PROSITE" id="PS50113"/>
    </source>
</evidence>
<keyword evidence="7" id="KW-0067">ATP-binding</keyword>
<evidence type="ECO:0000256" key="2">
    <source>
        <dbReference type="ARBA" id="ARBA00012438"/>
    </source>
</evidence>
<comment type="catalytic activity">
    <reaction evidence="1">
        <text>ATP + protein L-histidine = ADP + protein N-phospho-L-histidine.</text>
        <dbReference type="EC" id="2.7.13.3"/>
    </reaction>
</comment>
<accession>A0A6V8N940</accession>
<evidence type="ECO:0000256" key="10">
    <source>
        <dbReference type="SAM" id="Coils"/>
    </source>
</evidence>
<dbReference type="Pfam" id="PF13426">
    <property type="entry name" value="PAS_9"/>
    <property type="match status" value="1"/>
</dbReference>
<dbReference type="InterPro" id="IPR035965">
    <property type="entry name" value="PAS-like_dom_sf"/>
</dbReference>
<proteinExistence type="predicted"/>
<dbReference type="EC" id="2.7.13.3" evidence="2"/>
<dbReference type="InterPro" id="IPR036097">
    <property type="entry name" value="HisK_dim/P_sf"/>
</dbReference>
<keyword evidence="3 9" id="KW-0597">Phosphoprotein</keyword>
<feature type="coiled-coil region" evidence="10">
    <location>
        <begin position="514"/>
        <end position="541"/>
    </location>
</feature>
<evidence type="ECO:0000256" key="9">
    <source>
        <dbReference type="PROSITE-ProRule" id="PRU00169"/>
    </source>
</evidence>
<dbReference type="SMART" id="SM00448">
    <property type="entry name" value="REC"/>
    <property type="match status" value="1"/>
</dbReference>
<dbReference type="PROSITE" id="PS50112">
    <property type="entry name" value="PAS"/>
    <property type="match status" value="3"/>
</dbReference>
<evidence type="ECO:0000256" key="8">
    <source>
        <dbReference type="ARBA" id="ARBA00023012"/>
    </source>
</evidence>
<feature type="domain" description="PAS" evidence="14">
    <location>
        <begin position="531"/>
        <end position="575"/>
    </location>
</feature>
<dbReference type="Pfam" id="PF00989">
    <property type="entry name" value="PAS"/>
    <property type="match status" value="1"/>
</dbReference>
<feature type="domain" description="PAS" evidence="14">
    <location>
        <begin position="387"/>
        <end position="457"/>
    </location>
</feature>
<feature type="domain" description="PAS" evidence="14">
    <location>
        <begin position="673"/>
        <end position="721"/>
    </location>
</feature>
<name>A0A6V8N940_9BACT</name>
<gene>
    <name evidence="16" type="ORF">GMLC_19730</name>
</gene>
<feature type="domain" description="PAC" evidence="15">
    <location>
        <begin position="750"/>
        <end position="802"/>
    </location>
</feature>
<dbReference type="InterPro" id="IPR000700">
    <property type="entry name" value="PAS-assoc_C"/>
</dbReference>
<dbReference type="Gene3D" id="1.10.287.130">
    <property type="match status" value="1"/>
</dbReference>
<dbReference type="InterPro" id="IPR011006">
    <property type="entry name" value="CheY-like_superfamily"/>
</dbReference>
<keyword evidence="8" id="KW-0902">Two-component regulatory system</keyword>
<evidence type="ECO:0000256" key="11">
    <source>
        <dbReference type="SAM" id="SignalP"/>
    </source>
</evidence>
<dbReference type="PANTHER" id="PTHR43065:SF42">
    <property type="entry name" value="TWO-COMPONENT SENSOR PPRA"/>
    <property type="match status" value="1"/>
</dbReference>
<dbReference type="GO" id="GO:0000155">
    <property type="term" value="F:phosphorelay sensor kinase activity"/>
    <property type="evidence" value="ECO:0007669"/>
    <property type="project" value="InterPro"/>
</dbReference>
<evidence type="ECO:0000256" key="7">
    <source>
        <dbReference type="ARBA" id="ARBA00022840"/>
    </source>
</evidence>
<dbReference type="SUPFAM" id="SSF55874">
    <property type="entry name" value="ATPase domain of HSP90 chaperone/DNA topoisomerase II/histidine kinase"/>
    <property type="match status" value="1"/>
</dbReference>
<dbReference type="PROSITE" id="PS50113">
    <property type="entry name" value="PAC"/>
    <property type="match status" value="1"/>
</dbReference>
<dbReference type="SMART" id="SM00091">
    <property type="entry name" value="PAS"/>
    <property type="match status" value="3"/>
</dbReference>
<feature type="signal peptide" evidence="11">
    <location>
        <begin position="1"/>
        <end position="23"/>
    </location>
</feature>
<dbReference type="SUPFAM" id="SSF52172">
    <property type="entry name" value="CheY-like"/>
    <property type="match status" value="1"/>
</dbReference>
<evidence type="ECO:0000313" key="17">
    <source>
        <dbReference type="Proteomes" id="UP000587586"/>
    </source>
</evidence>
<dbReference type="EMBL" id="BLXZ01000003">
    <property type="protein sequence ID" value="GFO68394.1"/>
    <property type="molecule type" value="Genomic_DNA"/>
</dbReference>
<feature type="domain" description="Histidine kinase" evidence="12">
    <location>
        <begin position="815"/>
        <end position="1029"/>
    </location>
</feature>
<dbReference type="Pfam" id="PF00512">
    <property type="entry name" value="HisKA"/>
    <property type="match status" value="1"/>
</dbReference>
<dbReference type="SUPFAM" id="SSF55785">
    <property type="entry name" value="PYP-like sensor domain (PAS domain)"/>
    <property type="match status" value="3"/>
</dbReference>
<sequence>MGTRHTFWSLVAALILAALLAIAPGDAAAASPAGRKPVVLILNSYNIGYDWSDDEFAGVQKVLGNSPLHPTILIEYLDSKRFPGKTHFSREADLLAAKFRNDLKPDVILAMDNAALEFATRYRPAIFPGKSIVFCGVNDYAPAMIAGEKGITGIAENHDVTGTLELALRQFPGTREVLAVHDYTDTGLAMRNEILKAAQRFPSLKVISAPEQTIEQLQEQLGKLREGQLVVLLSYGAEKSGRIFTLGEAAELVTKAARVPVFATHAPHLGHGVVGGMMMEGRAQGEVAARLAEAVLKGKRPEQYPVFTGKMSAPMFDYLQLERFGLNTKKQELPPGSKVINTPRSFYRVNKALVWSSLALIGLLTLALVAVTINARRQLAIRALEEANHAYRHLLDSVADGIYIFDFEGTVIEANSAALHYSGFSRQQLIGRSIADVVSPELTRLVPERLEQIVTRGYALYESCHVSQDGQEIPVEINAQVAKFRGEPCIISITRDITMRKQTEQELRVQAVTLEGEIAERQQVEEQLRQERDNVRSLFDAAPVGMMLVDPEFQVVDTNSALTRLIGTPVEQILGLQPGVALDCRRVESGGNCGRAADCSACRLRNCISAALTRGSGTQGIEVQHMLLKGHPFEQLWLRFSVEPVSFDGKRHALVAIDDVSRQRIMEEQILSEKERLAVTLASLGEGVITTDPEGAITLMNRAAQQLTGWDSAQALGKPLVTVVRLLRKASRVPIEGLERVAEQELVLEAGGHVLLVTGNGRELHVTGSIAPMRDLEQRTIGQVLVLRDMTEKHELENELFQARKLESLGVLAGGLAHDLNNLLTAIIGNISIAEVKARGNTELQPFLSRALKASERTGDLTHQLLTFAKGGAPVKKVTSLQHIVKDSAEFALRGSNIRCEYEIPEQLYPVAVDVGQMSQVINNLVINAKQAMPEGGILTISMENLSLYSMGGGRPGRYVRVQVRDQGVGIPAEHLERIFDPYFTTKKTGNGLGLASVHAIIAKHDGALKVESTVGVGTAFSFVLPANLGGTEVAEPVDEGAFRDSGRVLVMDDDPTIIETLGEMLRLIGYEVVTCEDGRSAIRLFREAAAQGDPFKLALMDLTIPGGLGGEQATRELIRDFPEAKIVVASGYSDSAVMADYAAHGFCAAIAKPYTISVVSEVLRNLNLPAAA</sequence>
<keyword evidence="4" id="KW-0808">Transferase</keyword>
<dbReference type="PRINTS" id="PR00344">
    <property type="entry name" value="BCTRLSENSOR"/>
</dbReference>
<dbReference type="GO" id="GO:0006355">
    <property type="term" value="P:regulation of DNA-templated transcription"/>
    <property type="evidence" value="ECO:0007669"/>
    <property type="project" value="InterPro"/>
</dbReference>
<keyword evidence="5" id="KW-0547">Nucleotide-binding</keyword>
<feature type="chain" id="PRO_5028332922" description="histidine kinase" evidence="11">
    <location>
        <begin position="24"/>
        <end position="1173"/>
    </location>
</feature>
<dbReference type="AlphaFoldDB" id="A0A6V8N940"/>
<dbReference type="NCBIfam" id="TIGR00229">
    <property type="entry name" value="sensory_box"/>
    <property type="match status" value="2"/>
</dbReference>
<dbReference type="InterPro" id="IPR005467">
    <property type="entry name" value="His_kinase_dom"/>
</dbReference>
<keyword evidence="11" id="KW-0732">Signal</keyword>
<evidence type="ECO:0000256" key="4">
    <source>
        <dbReference type="ARBA" id="ARBA00022679"/>
    </source>
</evidence>
<organism evidence="16 17">
    <name type="scientific">Geomonas limicola</name>
    <dbReference type="NCBI Taxonomy" id="2740186"/>
    <lineage>
        <taxon>Bacteria</taxon>
        <taxon>Pseudomonadati</taxon>
        <taxon>Thermodesulfobacteriota</taxon>
        <taxon>Desulfuromonadia</taxon>
        <taxon>Geobacterales</taxon>
        <taxon>Geobacteraceae</taxon>
        <taxon>Geomonas</taxon>
    </lineage>
</organism>
<evidence type="ECO:0000313" key="16">
    <source>
        <dbReference type="EMBL" id="GFO68394.1"/>
    </source>
</evidence>
<evidence type="ECO:0000259" key="12">
    <source>
        <dbReference type="PROSITE" id="PS50109"/>
    </source>
</evidence>